<dbReference type="NCBIfam" id="TIGR01200">
    <property type="entry name" value="GLPGLI"/>
    <property type="match status" value="1"/>
</dbReference>
<keyword evidence="2" id="KW-1185">Reference proteome</keyword>
<gene>
    <name evidence="1" type="ORF">ABXZ36_09975</name>
</gene>
<reference evidence="1 2" key="1">
    <citation type="submission" date="2024-07" db="EMBL/GenBank/DDBJ databases">
        <title>The genome sequence of type strain Sediminicola arcticus GDMCC 1.2805.</title>
        <authorList>
            <person name="Liu Y."/>
        </authorList>
    </citation>
    <scope>NUCLEOTIDE SEQUENCE [LARGE SCALE GENOMIC DNA]</scope>
    <source>
        <strain evidence="1 2">GDMCC 1.2805</strain>
    </source>
</reference>
<protein>
    <submittedName>
        <fullName evidence="1">GLPGLI family protein</fullName>
    </submittedName>
</protein>
<dbReference type="Proteomes" id="UP001549799">
    <property type="component" value="Unassembled WGS sequence"/>
</dbReference>
<dbReference type="EMBL" id="JBEXAE010000004">
    <property type="protein sequence ID" value="MET6990973.1"/>
    <property type="molecule type" value="Genomic_DNA"/>
</dbReference>
<dbReference type="Pfam" id="PF09697">
    <property type="entry name" value="Porph_ging"/>
    <property type="match status" value="2"/>
</dbReference>
<sequence>MKNLLIILTFLLFNAVQSQFSKGKITYRATLEDNGSLENIESTGFSKKIIPNQPSDQPIIFHLFVKGDSGLYQAEYDLETKRKLGFKQNNTALVAGHDRIYYNNLETKENYYQSFWTKDVLVNVENHKWNITKETKKIGDYICYKATTTVQADQIITFNYLKPVIAWFTPEIPISFGIQSFDGLPGLIMELITDQENGKITYTVSNIELNPKEEILINKPVGINFMSETEYKEHIDKLNANRF</sequence>
<dbReference type="InterPro" id="IPR005901">
    <property type="entry name" value="GLPGLI"/>
</dbReference>
<accession>A0ABV2SUZ8</accession>
<organism evidence="1 2">
    <name type="scientific">Sediminicola arcticus</name>
    <dbReference type="NCBI Taxonomy" id="1574308"/>
    <lineage>
        <taxon>Bacteria</taxon>
        <taxon>Pseudomonadati</taxon>
        <taxon>Bacteroidota</taxon>
        <taxon>Flavobacteriia</taxon>
        <taxon>Flavobacteriales</taxon>
        <taxon>Flavobacteriaceae</taxon>
        <taxon>Sediminicola</taxon>
    </lineage>
</organism>
<name>A0ABV2SUZ8_9FLAO</name>
<evidence type="ECO:0000313" key="1">
    <source>
        <dbReference type="EMBL" id="MET6990973.1"/>
    </source>
</evidence>
<proteinExistence type="predicted"/>
<dbReference type="RefSeq" id="WP_354615372.1">
    <property type="nucleotide sequence ID" value="NZ_JBEXAE010000004.1"/>
</dbReference>
<comment type="caution">
    <text evidence="1">The sequence shown here is derived from an EMBL/GenBank/DDBJ whole genome shotgun (WGS) entry which is preliminary data.</text>
</comment>
<evidence type="ECO:0000313" key="2">
    <source>
        <dbReference type="Proteomes" id="UP001549799"/>
    </source>
</evidence>